<dbReference type="Pfam" id="PF00294">
    <property type="entry name" value="PfkB"/>
    <property type="match status" value="1"/>
</dbReference>
<dbReference type="InterPro" id="IPR002173">
    <property type="entry name" value="Carboh/pur_kinase_PfkB_CS"/>
</dbReference>
<comment type="similarity">
    <text evidence="1 7 8">Belongs to the carbohydrate kinase PfkB family.</text>
</comment>
<evidence type="ECO:0000256" key="2">
    <source>
        <dbReference type="ARBA" id="ARBA00022679"/>
    </source>
</evidence>
<dbReference type="EMBL" id="CP038009">
    <property type="protein sequence ID" value="QBQ15656.1"/>
    <property type="molecule type" value="Genomic_DNA"/>
</dbReference>
<dbReference type="Proteomes" id="UP000294395">
    <property type="component" value="Chromosome"/>
</dbReference>
<reference evidence="10 11" key="1">
    <citation type="submission" date="2019-03" db="EMBL/GenBank/DDBJ databases">
        <title>Complete genome sequence of two outbreak-associated Acinetobacter haemolyticus strains.</title>
        <authorList>
            <person name="Bai L."/>
            <person name="Zhang S.-C."/>
            <person name="Deng Y."/>
            <person name="Song C.-C."/>
            <person name="Kang G.-B."/>
            <person name="Dong Y."/>
            <person name="Wang Y."/>
            <person name="Gao F."/>
            <person name="Huang H."/>
        </authorList>
    </citation>
    <scope>NUCLEOTIDE SEQUENCE [LARGE SCALE GENOMIC DNA]</scope>
    <source>
        <strain evidence="10 11">TJR01</strain>
    </source>
</reference>
<comment type="catalytic activity">
    <reaction evidence="6 8">
        <text>beta-D-fructose 1-phosphate + ATP = beta-D-fructose 1,6-bisphosphate + ADP + H(+)</text>
        <dbReference type="Rhea" id="RHEA:14213"/>
        <dbReference type="ChEBI" id="CHEBI:15378"/>
        <dbReference type="ChEBI" id="CHEBI:30616"/>
        <dbReference type="ChEBI" id="CHEBI:32966"/>
        <dbReference type="ChEBI" id="CHEBI:138881"/>
        <dbReference type="ChEBI" id="CHEBI:456216"/>
        <dbReference type="EC" id="2.7.1.56"/>
    </reaction>
</comment>
<keyword evidence="2 7" id="KW-0808">Transferase</keyword>
<feature type="domain" description="Carbohydrate kinase PfkB" evidence="9">
    <location>
        <begin position="9"/>
        <end position="294"/>
    </location>
</feature>
<comment type="function">
    <text evidence="8">Catalyzes the ATP-dependent phosphorylation of fructose-l-phosphate to fructose-l,6-bisphosphate.</text>
</comment>
<dbReference type="PROSITE" id="PS00583">
    <property type="entry name" value="PFKB_KINASES_1"/>
    <property type="match status" value="1"/>
</dbReference>
<evidence type="ECO:0000313" key="11">
    <source>
        <dbReference type="Proteomes" id="UP000294395"/>
    </source>
</evidence>
<dbReference type="FunFam" id="3.40.1190.20:FF:000001">
    <property type="entry name" value="Phosphofructokinase"/>
    <property type="match status" value="1"/>
</dbReference>
<dbReference type="GO" id="GO:0005829">
    <property type="term" value="C:cytosol"/>
    <property type="evidence" value="ECO:0007669"/>
    <property type="project" value="TreeGrafter"/>
</dbReference>
<dbReference type="GO" id="GO:0005524">
    <property type="term" value="F:ATP binding"/>
    <property type="evidence" value="ECO:0007669"/>
    <property type="project" value="UniProtKB-UniRule"/>
</dbReference>
<keyword evidence="5 8" id="KW-0067">ATP-binding</keyword>
<evidence type="ECO:0000313" key="10">
    <source>
        <dbReference type="EMBL" id="QBQ15656.1"/>
    </source>
</evidence>
<protein>
    <recommendedName>
        <fullName evidence="7">Phosphofructokinase</fullName>
    </recommendedName>
</protein>
<organism evidence="10 11">
    <name type="scientific">Acinetobacter haemolyticus</name>
    <dbReference type="NCBI Taxonomy" id="29430"/>
    <lineage>
        <taxon>Bacteria</taxon>
        <taxon>Pseudomonadati</taxon>
        <taxon>Pseudomonadota</taxon>
        <taxon>Gammaproteobacteria</taxon>
        <taxon>Moraxellales</taxon>
        <taxon>Moraxellaceae</taxon>
        <taxon>Acinetobacter</taxon>
    </lineage>
</organism>
<accession>A0A429GYI1</accession>
<evidence type="ECO:0000256" key="3">
    <source>
        <dbReference type="ARBA" id="ARBA00022741"/>
    </source>
</evidence>
<dbReference type="CDD" id="cd01164">
    <property type="entry name" value="FruK_PfkB_like"/>
    <property type="match status" value="1"/>
</dbReference>
<sequence length="316" mass="34673">MAKILTITLNPAIDATIELEQLRIGEVNRQQNIQYHAAGKGLNVAQVLHDLGHELIVSGFLGTKNQTLFKQHFQTMQFDDQFIYIEGETRQNIKIAEQSGRMTDINGQGFQVSTEDKQALFKRIQQCSDSVDYVVIAGSLPLGFGVDDLKQLIQILHLQNKPVAVDTSGKALTAAIAMNPWMIKPNTDELQESFGVLAENLEDQQQLFKSLNSQIEHIVISMGEHGVHWLHQNRAYAAHPPQVHVKSTVGAGDSLLAGMIHGLACQLPTDDILATATAIASHAVTQVGFRVPPPELLADLKQHTTIKTLSESDANP</sequence>
<evidence type="ECO:0000256" key="5">
    <source>
        <dbReference type="ARBA" id="ARBA00022840"/>
    </source>
</evidence>
<dbReference type="RefSeq" id="WP_125501050.1">
    <property type="nucleotide sequence ID" value="NZ_CP038009.1"/>
</dbReference>
<dbReference type="InterPro" id="IPR017583">
    <property type="entry name" value="Tagatose/fructose_Pkinase"/>
</dbReference>
<gene>
    <name evidence="10" type="primary">pfkB</name>
    <name evidence="10" type="ORF">AHTJR_04945</name>
</gene>
<dbReference type="Gene3D" id="3.40.1190.20">
    <property type="match status" value="1"/>
</dbReference>
<dbReference type="PIRSF" id="PIRSF000535">
    <property type="entry name" value="1PFK/6PFK/LacC"/>
    <property type="match status" value="1"/>
</dbReference>
<dbReference type="PROSITE" id="PS00584">
    <property type="entry name" value="PFKB_KINASES_2"/>
    <property type="match status" value="1"/>
</dbReference>
<evidence type="ECO:0000256" key="8">
    <source>
        <dbReference type="RuleBase" id="RU369061"/>
    </source>
</evidence>
<dbReference type="PANTHER" id="PTHR46566">
    <property type="entry name" value="1-PHOSPHOFRUCTOKINASE-RELATED"/>
    <property type="match status" value="1"/>
</dbReference>
<evidence type="ECO:0000259" key="9">
    <source>
        <dbReference type="Pfam" id="PF00294"/>
    </source>
</evidence>
<dbReference type="NCBIfam" id="TIGR03168">
    <property type="entry name" value="1-PFK"/>
    <property type="match status" value="1"/>
</dbReference>
<proteinExistence type="inferred from homology"/>
<evidence type="ECO:0000256" key="7">
    <source>
        <dbReference type="PIRNR" id="PIRNR000535"/>
    </source>
</evidence>
<dbReference type="GO" id="GO:0008662">
    <property type="term" value="F:1-phosphofructokinase activity"/>
    <property type="evidence" value="ECO:0007669"/>
    <property type="project" value="UniProtKB-UniRule"/>
</dbReference>
<dbReference type="PANTHER" id="PTHR46566:SF5">
    <property type="entry name" value="1-PHOSPHOFRUCTOKINASE"/>
    <property type="match status" value="1"/>
</dbReference>
<dbReference type="AlphaFoldDB" id="A0A429GYI1"/>
<dbReference type="SUPFAM" id="SSF53613">
    <property type="entry name" value="Ribokinase-like"/>
    <property type="match status" value="1"/>
</dbReference>
<dbReference type="NCBIfam" id="TIGR03828">
    <property type="entry name" value="pfkB"/>
    <property type="match status" value="1"/>
</dbReference>
<evidence type="ECO:0000256" key="6">
    <source>
        <dbReference type="ARBA" id="ARBA00047745"/>
    </source>
</evidence>
<dbReference type="InterPro" id="IPR011611">
    <property type="entry name" value="PfkB_dom"/>
</dbReference>
<evidence type="ECO:0000256" key="4">
    <source>
        <dbReference type="ARBA" id="ARBA00022777"/>
    </source>
</evidence>
<dbReference type="InterPro" id="IPR022463">
    <property type="entry name" value="1-PFruKinase"/>
</dbReference>
<dbReference type="InterPro" id="IPR029056">
    <property type="entry name" value="Ribokinase-like"/>
</dbReference>
<keyword evidence="3 8" id="KW-0547">Nucleotide-binding</keyword>
<name>A0A429GYI1_ACIHA</name>
<dbReference type="GO" id="GO:0044281">
    <property type="term" value="P:small molecule metabolic process"/>
    <property type="evidence" value="ECO:0007669"/>
    <property type="project" value="UniProtKB-ARBA"/>
</dbReference>
<evidence type="ECO:0000256" key="1">
    <source>
        <dbReference type="ARBA" id="ARBA00010688"/>
    </source>
</evidence>
<dbReference type="GO" id="GO:0016052">
    <property type="term" value="P:carbohydrate catabolic process"/>
    <property type="evidence" value="ECO:0007669"/>
    <property type="project" value="UniProtKB-ARBA"/>
</dbReference>
<keyword evidence="4 8" id="KW-0418">Kinase</keyword>